<dbReference type="InterPro" id="IPR029063">
    <property type="entry name" value="SAM-dependent_MTases_sf"/>
</dbReference>
<accession>A0A1P8UFU7</accession>
<comment type="subcellular location">
    <subcellularLocation>
        <location evidence="1">Cytoplasm</location>
    </subcellularLocation>
</comment>
<keyword evidence="1" id="KW-0698">rRNA processing</keyword>
<protein>
    <recommendedName>
        <fullName evidence="1">Ribosomal RNA small subunit methyltransferase J</fullName>
        <ecNumber evidence="1">2.1.1.242</ecNumber>
    </recommendedName>
    <alternativeName>
        <fullName evidence="1">16S rRNA m2G1516 methyltransferase</fullName>
    </alternativeName>
    <alternativeName>
        <fullName evidence="1">rRNA (guanine-N(2)-)-methyltransferase</fullName>
    </alternativeName>
</protein>
<dbReference type="PANTHER" id="PTHR36112:SF1">
    <property type="entry name" value="RIBOSOMAL RNA SMALL SUBUNIT METHYLTRANSFERASE J"/>
    <property type="match status" value="1"/>
</dbReference>
<dbReference type="GO" id="GO:0008990">
    <property type="term" value="F:rRNA (guanine-N2-)-methyltransferase activity"/>
    <property type="evidence" value="ECO:0007669"/>
    <property type="project" value="UniProtKB-UniRule"/>
</dbReference>
<dbReference type="GO" id="GO:0005737">
    <property type="term" value="C:cytoplasm"/>
    <property type="evidence" value="ECO:0007669"/>
    <property type="project" value="UniProtKB-SubCell"/>
</dbReference>
<keyword evidence="1" id="KW-0808">Transferase</keyword>
<dbReference type="Proteomes" id="UP000243807">
    <property type="component" value="Chromosome"/>
</dbReference>
<evidence type="ECO:0000313" key="2">
    <source>
        <dbReference type="EMBL" id="APZ42716.1"/>
    </source>
</evidence>
<gene>
    <name evidence="1" type="primary">rsmJ</name>
    <name evidence="2" type="ORF">BW247_06080</name>
</gene>
<dbReference type="EC" id="2.1.1.242" evidence="1"/>
<dbReference type="Gene3D" id="3.40.50.150">
    <property type="entry name" value="Vaccinia Virus protein VP39"/>
    <property type="match status" value="1"/>
</dbReference>
<dbReference type="HAMAP" id="MF_01523">
    <property type="entry name" value="16SrRNA_methyltr_J"/>
    <property type="match status" value="1"/>
</dbReference>
<evidence type="ECO:0000256" key="1">
    <source>
        <dbReference type="HAMAP-Rule" id="MF_01523"/>
    </source>
</evidence>
<comment type="caution">
    <text evidence="1">Lacks conserved residue(s) required for the propagation of feature annotation.</text>
</comment>
<feature type="binding site" evidence="1">
    <location>
        <begin position="100"/>
        <end position="101"/>
    </location>
    <ligand>
        <name>S-adenosyl-L-methionine</name>
        <dbReference type="ChEBI" id="CHEBI:59789"/>
    </ligand>
</feature>
<keyword evidence="1" id="KW-0949">S-adenosyl-L-methionine</keyword>
<proteinExistence type="inferred from homology"/>
<keyword evidence="1" id="KW-0489">Methyltransferase</keyword>
<dbReference type="Pfam" id="PF04445">
    <property type="entry name" value="SAM_MT"/>
    <property type="match status" value="1"/>
</dbReference>
<comment type="catalytic activity">
    <reaction evidence="1">
        <text>guanosine(1516) in 16S rRNA + S-adenosyl-L-methionine = N(2)-methylguanosine(1516) in 16S rRNA + S-adenosyl-L-homocysteine + H(+)</text>
        <dbReference type="Rhea" id="RHEA:43220"/>
        <dbReference type="Rhea" id="RHEA-COMP:10412"/>
        <dbReference type="Rhea" id="RHEA-COMP:10413"/>
        <dbReference type="ChEBI" id="CHEBI:15378"/>
        <dbReference type="ChEBI" id="CHEBI:57856"/>
        <dbReference type="ChEBI" id="CHEBI:59789"/>
        <dbReference type="ChEBI" id="CHEBI:74269"/>
        <dbReference type="ChEBI" id="CHEBI:74481"/>
        <dbReference type="EC" id="2.1.1.242"/>
    </reaction>
</comment>
<dbReference type="STRING" id="1765967.BW247_06080"/>
<sequence>MRVDDGCDVELARQVATRLNVPLLTPNDCPQGYVLALGDTGWRLETPPALNLGVLQLDFARGATAWRLRQAGRRQPLGRALGLQSSQSPRIVDATAGLGRDGMVLAHLGCRMTLLERSPVIAFLLCDALQRLAPDSLRGFVEVVNADANAWLRACTSPPDAVYLDPMYPERVKSALVKKEMRILREVVGPDSDATILLDAALHSGARRVVVKRPHGAPCLEGPDPTHKIDAPNTRYDVYLCAP</sequence>
<organism evidence="2 3">
    <name type="scientific">Acidihalobacter ferrooxydans</name>
    <dbReference type="NCBI Taxonomy" id="1765967"/>
    <lineage>
        <taxon>Bacteria</taxon>
        <taxon>Pseudomonadati</taxon>
        <taxon>Pseudomonadota</taxon>
        <taxon>Gammaproteobacteria</taxon>
        <taxon>Chromatiales</taxon>
        <taxon>Ectothiorhodospiraceae</taxon>
        <taxon>Acidihalobacter</taxon>
    </lineage>
</organism>
<keyword evidence="3" id="KW-1185">Reference proteome</keyword>
<evidence type="ECO:0000313" key="3">
    <source>
        <dbReference type="Proteomes" id="UP000243807"/>
    </source>
</evidence>
<comment type="similarity">
    <text evidence="1">Belongs to the methyltransferase superfamily. RsmJ family.</text>
</comment>
<dbReference type="SUPFAM" id="SSF53335">
    <property type="entry name" value="S-adenosyl-L-methionine-dependent methyltransferases"/>
    <property type="match status" value="1"/>
</dbReference>
<dbReference type="AlphaFoldDB" id="A0A1P8UFU7"/>
<dbReference type="EMBL" id="CP019434">
    <property type="protein sequence ID" value="APZ42716.1"/>
    <property type="molecule type" value="Genomic_DNA"/>
</dbReference>
<dbReference type="KEGG" id="afy:BW247_06080"/>
<dbReference type="PANTHER" id="PTHR36112">
    <property type="entry name" value="RIBOSOMAL RNA SMALL SUBUNIT METHYLTRANSFERASE J"/>
    <property type="match status" value="1"/>
</dbReference>
<keyword evidence="1" id="KW-0963">Cytoplasm</keyword>
<comment type="function">
    <text evidence="1">Specifically methylates the guanosine in position 1516 of 16S rRNA.</text>
</comment>
<feature type="binding site" evidence="1">
    <location>
        <begin position="116"/>
        <end position="117"/>
    </location>
    <ligand>
        <name>S-adenosyl-L-methionine</name>
        <dbReference type="ChEBI" id="CHEBI:59789"/>
    </ligand>
</feature>
<feature type="binding site" evidence="1">
    <location>
        <position position="165"/>
    </location>
    <ligand>
        <name>S-adenosyl-L-methionine</name>
        <dbReference type="ChEBI" id="CHEBI:59789"/>
    </ligand>
</feature>
<dbReference type="CDD" id="cd02440">
    <property type="entry name" value="AdoMet_MTases"/>
    <property type="match status" value="1"/>
</dbReference>
<name>A0A1P8UFU7_9GAMM</name>
<dbReference type="RefSeq" id="WP_076836367.1">
    <property type="nucleotide sequence ID" value="NZ_CP019434.1"/>
</dbReference>
<dbReference type="InterPro" id="IPR007536">
    <property type="entry name" value="16SrRNA_methylTrfase_J"/>
</dbReference>
<reference evidence="2 3" key="1">
    <citation type="submission" date="2017-01" db="EMBL/GenBank/DDBJ databases">
        <title>Draft sequence of Acidihalobacter ferrooxidans strain DSM 14175 (strain V8).</title>
        <authorList>
            <person name="Khaleque H.N."/>
            <person name="Ramsay J.P."/>
            <person name="Murphy R.J.T."/>
            <person name="Kaksonen A.H."/>
            <person name="Boxall N.J."/>
            <person name="Watkin E.L.J."/>
        </authorList>
    </citation>
    <scope>NUCLEOTIDE SEQUENCE [LARGE SCALE GENOMIC DNA]</scope>
    <source>
        <strain evidence="2 3">V8</strain>
    </source>
</reference>